<dbReference type="EMBL" id="LAZR01002009">
    <property type="protein sequence ID" value="KKN35818.1"/>
    <property type="molecule type" value="Genomic_DNA"/>
</dbReference>
<name>A0A0F9T301_9ZZZZ</name>
<dbReference type="AlphaFoldDB" id="A0A0F9T301"/>
<accession>A0A0F9T301</accession>
<proteinExistence type="predicted"/>
<gene>
    <name evidence="1" type="ORF">LCGC14_0779860</name>
</gene>
<evidence type="ECO:0000313" key="1">
    <source>
        <dbReference type="EMBL" id="KKN35818.1"/>
    </source>
</evidence>
<protein>
    <recommendedName>
        <fullName evidence="2">NERD domain-containing protein</fullName>
    </recommendedName>
</protein>
<sequence>MHEFGFTFTNLYRSLDYLGRMNISKRGLVVLNNFVESKDFPIICIYKDQFLDGIKKTWKKKIDTDQIQKIIKFLSQKFQFQELKSPIVPSHLIGKEKRIIFFPIITSGNSVMYANESCLLARDLWGSSILAGIFPIQLSDNSPVKKVLNDLHSEIDKALEINSGNIAEKTLGKKYVEIRINNFKRLSSNFPRRPDCGEIDFLAVNKKNKKLFLMDAKNYSIKISGGGLSNIFSKLFDKNDGDIKHLKEKVQFISENLQEILDYFKIQDKTNWNIIKGFIFKEPLKIAFIHLPEIEFVLIDDLADFLKN</sequence>
<comment type="caution">
    <text evidence="1">The sequence shown here is derived from an EMBL/GenBank/DDBJ whole genome shotgun (WGS) entry which is preliminary data.</text>
</comment>
<evidence type="ECO:0008006" key="2">
    <source>
        <dbReference type="Google" id="ProtNLM"/>
    </source>
</evidence>
<organism evidence="1">
    <name type="scientific">marine sediment metagenome</name>
    <dbReference type="NCBI Taxonomy" id="412755"/>
    <lineage>
        <taxon>unclassified sequences</taxon>
        <taxon>metagenomes</taxon>
        <taxon>ecological metagenomes</taxon>
    </lineage>
</organism>
<reference evidence="1" key="1">
    <citation type="journal article" date="2015" name="Nature">
        <title>Complex archaea that bridge the gap between prokaryotes and eukaryotes.</title>
        <authorList>
            <person name="Spang A."/>
            <person name="Saw J.H."/>
            <person name="Jorgensen S.L."/>
            <person name="Zaremba-Niedzwiedzka K."/>
            <person name="Martijn J."/>
            <person name="Lind A.E."/>
            <person name="van Eijk R."/>
            <person name="Schleper C."/>
            <person name="Guy L."/>
            <person name="Ettema T.J."/>
        </authorList>
    </citation>
    <scope>NUCLEOTIDE SEQUENCE</scope>
</reference>